<proteinExistence type="predicted"/>
<evidence type="ECO:0000313" key="1">
    <source>
        <dbReference type="EMBL" id="CCA28119.1"/>
    </source>
</evidence>
<dbReference type="AlphaFoldDB" id="F0X2K7"/>
<protein>
    <submittedName>
        <fullName evidence="1">AlNc14C1220G12838 protein</fullName>
    </submittedName>
</protein>
<reference evidence="1" key="1">
    <citation type="journal article" date="2011" name="PLoS Biol.">
        <title>Gene gain and loss during evolution of obligate parasitism in the white rust pathogen of Arabidopsis thaliana.</title>
        <authorList>
            <person name="Kemen E."/>
            <person name="Gardiner A."/>
            <person name="Schultz-Larsen T."/>
            <person name="Kemen A.C."/>
            <person name="Balmuth A.L."/>
            <person name="Robert-Seilaniantz A."/>
            <person name="Bailey K."/>
            <person name="Holub E."/>
            <person name="Studholme D.J."/>
            <person name="Maclean D."/>
            <person name="Jones J.D."/>
        </authorList>
    </citation>
    <scope>NUCLEOTIDE SEQUENCE</scope>
</reference>
<name>F0X2K7_9STRA</name>
<dbReference type="EMBL" id="FR824923">
    <property type="protein sequence ID" value="CCA28119.1"/>
    <property type="molecule type" value="Genomic_DNA"/>
</dbReference>
<dbReference type="HOGENOM" id="CLU_2008189_0_0_1"/>
<sequence>MGPSTVKGILVLARRWDVKARDGDILYTRVKDVKDKQVDSYLRIPKGMFITQKDIRKLGVTRKADMTLQLKKSPYGLNQAGKLWSHLLVSEIGFKVAKLVKVMMDNQASIRQLESEDRCLARNT</sequence>
<reference evidence="1" key="2">
    <citation type="submission" date="2011-02" db="EMBL/GenBank/DDBJ databases">
        <authorList>
            <person name="MacLean D."/>
        </authorList>
    </citation>
    <scope>NUCLEOTIDE SEQUENCE</scope>
</reference>
<accession>F0X2K7</accession>
<gene>
    <name evidence="1" type="primary">AlNc14C1220G12838</name>
    <name evidence="1" type="ORF">ALNC14_142630</name>
</gene>
<organism evidence="1">
    <name type="scientific">Albugo laibachii Nc14</name>
    <dbReference type="NCBI Taxonomy" id="890382"/>
    <lineage>
        <taxon>Eukaryota</taxon>
        <taxon>Sar</taxon>
        <taxon>Stramenopiles</taxon>
        <taxon>Oomycota</taxon>
        <taxon>Peronosporomycetes</taxon>
        <taxon>Albuginales</taxon>
        <taxon>Albuginaceae</taxon>
        <taxon>Albugo</taxon>
    </lineage>
</organism>